<protein>
    <recommendedName>
        <fullName evidence="4">G protein-coupled receptor</fullName>
    </recommendedName>
</protein>
<keyword evidence="1" id="KW-0472">Membrane</keyword>
<proteinExistence type="predicted"/>
<evidence type="ECO:0008006" key="4">
    <source>
        <dbReference type="Google" id="ProtNLM"/>
    </source>
</evidence>
<dbReference type="Proteomes" id="UP001432027">
    <property type="component" value="Unassembled WGS sequence"/>
</dbReference>
<name>A0AAV5T7X7_9BILA</name>
<reference evidence="2" key="1">
    <citation type="submission" date="2023-10" db="EMBL/GenBank/DDBJ databases">
        <title>Genome assembly of Pristionchus species.</title>
        <authorList>
            <person name="Yoshida K."/>
            <person name="Sommer R.J."/>
        </authorList>
    </citation>
    <scope>NUCLEOTIDE SEQUENCE</scope>
    <source>
        <strain evidence="2">RS0144</strain>
    </source>
</reference>
<keyword evidence="3" id="KW-1185">Reference proteome</keyword>
<organism evidence="2 3">
    <name type="scientific">Pristionchus entomophagus</name>
    <dbReference type="NCBI Taxonomy" id="358040"/>
    <lineage>
        <taxon>Eukaryota</taxon>
        <taxon>Metazoa</taxon>
        <taxon>Ecdysozoa</taxon>
        <taxon>Nematoda</taxon>
        <taxon>Chromadorea</taxon>
        <taxon>Rhabditida</taxon>
        <taxon>Rhabditina</taxon>
        <taxon>Diplogasteromorpha</taxon>
        <taxon>Diplogasteroidea</taxon>
        <taxon>Neodiplogasteridae</taxon>
        <taxon>Pristionchus</taxon>
    </lineage>
</organism>
<evidence type="ECO:0000256" key="1">
    <source>
        <dbReference type="SAM" id="Phobius"/>
    </source>
</evidence>
<dbReference type="AlphaFoldDB" id="A0AAV5T7X7"/>
<feature type="non-terminal residue" evidence="2">
    <location>
        <position position="1"/>
    </location>
</feature>
<evidence type="ECO:0000313" key="2">
    <source>
        <dbReference type="EMBL" id="GMS91338.1"/>
    </source>
</evidence>
<gene>
    <name evidence="2" type="ORF">PENTCL1PPCAC_13513</name>
</gene>
<evidence type="ECO:0000313" key="3">
    <source>
        <dbReference type="Proteomes" id="UP001432027"/>
    </source>
</evidence>
<keyword evidence="1" id="KW-0812">Transmembrane</keyword>
<keyword evidence="1" id="KW-1133">Transmembrane helix</keyword>
<accession>A0AAV5T7X7</accession>
<dbReference type="EMBL" id="BTSX01000003">
    <property type="protein sequence ID" value="GMS91338.1"/>
    <property type="molecule type" value="Genomic_DNA"/>
</dbReference>
<feature type="transmembrane region" description="Helical" evidence="1">
    <location>
        <begin position="24"/>
        <end position="45"/>
    </location>
</feature>
<comment type="caution">
    <text evidence="2">The sequence shown here is derived from an EMBL/GenBank/DDBJ whole genome shotgun (WGS) entry which is preliminary data.</text>
</comment>
<sequence>LVPSLLVAIPSTVDPNFAMVENRVYFTFVYTLKGSITPIIMLTLFPKIWLQFIGRKQTRITVRRT</sequence>